<dbReference type="GO" id="GO:0005484">
    <property type="term" value="F:SNAP receptor activity"/>
    <property type="evidence" value="ECO:0007669"/>
    <property type="project" value="EnsemblFungi"/>
</dbReference>
<comment type="similarity">
    <text evidence="10 12">Belongs to the BOS1 family.</text>
</comment>
<dbReference type="GO" id="GO:0012507">
    <property type="term" value="C:ER to Golgi transport vesicle membrane"/>
    <property type="evidence" value="ECO:0007669"/>
    <property type="project" value="EnsemblFungi"/>
</dbReference>
<dbReference type="eggNOG" id="KOG3251">
    <property type="taxonomic scope" value="Eukaryota"/>
</dbReference>
<dbReference type="RefSeq" id="XP_003678345.1">
    <property type="nucleotide sequence ID" value="XM_003678297.1"/>
</dbReference>
<comment type="function">
    <text evidence="12">SNARE required for protein transport between the ER and the Golgi complex.</text>
</comment>
<evidence type="ECO:0000256" key="6">
    <source>
        <dbReference type="ARBA" id="ARBA00022927"/>
    </source>
</evidence>
<dbReference type="GO" id="GO:0000149">
    <property type="term" value="F:SNARE binding"/>
    <property type="evidence" value="ECO:0007669"/>
    <property type="project" value="TreeGrafter"/>
</dbReference>
<dbReference type="Pfam" id="PF12352">
    <property type="entry name" value="V-SNARE_C"/>
    <property type="match status" value="1"/>
</dbReference>
<organism evidence="15 16">
    <name type="scientific">Naumovozyma castellii</name>
    <name type="common">Yeast</name>
    <name type="synonym">Saccharomyces castellii</name>
    <dbReference type="NCBI Taxonomy" id="27288"/>
    <lineage>
        <taxon>Eukaryota</taxon>
        <taxon>Fungi</taxon>
        <taxon>Dikarya</taxon>
        <taxon>Ascomycota</taxon>
        <taxon>Saccharomycotina</taxon>
        <taxon>Saccharomycetes</taxon>
        <taxon>Saccharomycetales</taxon>
        <taxon>Saccharomycetaceae</taxon>
        <taxon>Naumovozyma</taxon>
    </lineage>
</organism>
<dbReference type="EMBL" id="HE576761">
    <property type="protein sequence ID" value="CCC72003.1"/>
    <property type="molecule type" value="Genomic_DNA"/>
</dbReference>
<comment type="subcellular location">
    <subcellularLocation>
        <location evidence="1">Endoplasmic reticulum membrane</location>
        <topology evidence="1">Single-pass type IV membrane protein</topology>
    </subcellularLocation>
    <subcellularLocation>
        <location evidence="2">Golgi apparatus membrane</location>
        <topology evidence="2">Single-pass type IV membrane protein</topology>
    </subcellularLocation>
</comment>
<reference key="2">
    <citation type="submission" date="2011-08" db="EMBL/GenBank/DDBJ databases">
        <title>Genome sequence of Naumovozyma castellii.</title>
        <authorList>
            <person name="Gordon J.L."/>
            <person name="Armisen D."/>
            <person name="Proux-Wera E."/>
            <person name="OhEigeartaigh S.S."/>
            <person name="Byrne K.P."/>
            <person name="Wolfe K.H."/>
        </authorList>
    </citation>
    <scope>NUCLEOTIDE SEQUENCE</scope>
    <source>
        <strain>Type strain:CBS 4309</strain>
    </source>
</reference>
<protein>
    <recommendedName>
        <fullName evidence="11 12">Protein transport protein BOS1</fullName>
    </recommendedName>
</protein>
<dbReference type="PIRSF" id="PIRSF028865">
    <property type="entry name" value="Membrin-2"/>
    <property type="match status" value="1"/>
</dbReference>
<evidence type="ECO:0000256" key="8">
    <source>
        <dbReference type="ARBA" id="ARBA00023034"/>
    </source>
</evidence>
<dbReference type="PANTHER" id="PTHR21230:SF1">
    <property type="entry name" value="GOLGI SNAP RECEPTOR COMPLEX MEMBER 2"/>
    <property type="match status" value="1"/>
</dbReference>
<proteinExistence type="inferred from homology"/>
<dbReference type="InterPro" id="IPR027027">
    <property type="entry name" value="GOSR2/Membrin/Bos1"/>
</dbReference>
<dbReference type="OrthoDB" id="158360at2759"/>
<keyword evidence="3 12" id="KW-0813">Transport</keyword>
<evidence type="ECO:0000256" key="5">
    <source>
        <dbReference type="ARBA" id="ARBA00022892"/>
    </source>
</evidence>
<keyword evidence="6 12" id="KW-0653">Protein transport</keyword>
<dbReference type="GO" id="GO:0031902">
    <property type="term" value="C:late endosome membrane"/>
    <property type="evidence" value="ECO:0007669"/>
    <property type="project" value="TreeGrafter"/>
</dbReference>
<keyword evidence="7 14" id="KW-1133">Transmembrane helix</keyword>
<dbReference type="HOGENOM" id="CLU_078260_1_0_1"/>
<dbReference type="GO" id="GO:0048280">
    <property type="term" value="P:vesicle fusion with Golgi apparatus"/>
    <property type="evidence" value="ECO:0007669"/>
    <property type="project" value="EnsemblFungi"/>
</dbReference>
<feature type="coiled-coil region" evidence="13">
    <location>
        <begin position="69"/>
        <end position="96"/>
    </location>
</feature>
<evidence type="ECO:0000256" key="10">
    <source>
        <dbReference type="ARBA" id="ARBA00037983"/>
    </source>
</evidence>
<name>G0VKG9_NAUCA</name>
<evidence type="ECO:0000256" key="9">
    <source>
        <dbReference type="ARBA" id="ARBA00023136"/>
    </source>
</evidence>
<dbReference type="Proteomes" id="UP000001640">
    <property type="component" value="Chromosome 10"/>
</dbReference>
<evidence type="ECO:0000256" key="11">
    <source>
        <dbReference type="ARBA" id="ARBA00040957"/>
    </source>
</evidence>
<dbReference type="GO" id="GO:0031201">
    <property type="term" value="C:SNARE complex"/>
    <property type="evidence" value="ECO:0007669"/>
    <property type="project" value="EnsemblFungi"/>
</dbReference>
<keyword evidence="8" id="KW-0333">Golgi apparatus</keyword>
<evidence type="ECO:0000256" key="12">
    <source>
        <dbReference type="PIRNR" id="PIRNR028865"/>
    </source>
</evidence>
<keyword evidence="5" id="KW-0931">ER-Golgi transport</keyword>
<dbReference type="AlphaFoldDB" id="G0VKG9"/>
<evidence type="ECO:0000256" key="14">
    <source>
        <dbReference type="SAM" id="Phobius"/>
    </source>
</evidence>
<sequence>MNAIYNHAVKQKTQLQRDLITFENENLTAPISLQGAISATLVSFEKSITQLDQFLKTHANGNGEDDVKVEKFNNKLATLRADLHDFTTKFKELKANYNQSNARTQLFSSQSTANPFVEDSTMNKRIIHNDNDINDRSFSNRSQQQSALPLYNGLQKEQSIFERGNAQLDMILEMGYQSFDDIVHQNKILDSVQDRMSNSLRTLGVSDETIHNINKRVFTDKVIFYTLLFLLFLSMYLLLKYLR</sequence>
<dbReference type="OMA" id="DETIHNI"/>
<dbReference type="FunCoup" id="G0VKG9">
    <property type="interactions" value="78"/>
</dbReference>
<dbReference type="GO" id="GO:0005789">
    <property type="term" value="C:endoplasmic reticulum membrane"/>
    <property type="evidence" value="ECO:0007669"/>
    <property type="project" value="UniProtKB-SubCell"/>
</dbReference>
<dbReference type="STRING" id="1064592.G0VKG9"/>
<keyword evidence="13" id="KW-0175">Coiled coil</keyword>
<keyword evidence="4 14" id="KW-0812">Transmembrane</keyword>
<keyword evidence="9 12" id="KW-0472">Membrane</keyword>
<feature type="transmembrane region" description="Helical" evidence="14">
    <location>
        <begin position="222"/>
        <end position="239"/>
    </location>
</feature>
<keyword evidence="16" id="KW-1185">Reference proteome</keyword>
<dbReference type="GO" id="GO:0000139">
    <property type="term" value="C:Golgi membrane"/>
    <property type="evidence" value="ECO:0007669"/>
    <property type="project" value="UniProtKB-SubCell"/>
</dbReference>
<reference evidence="15 16" key="1">
    <citation type="journal article" date="2011" name="Proc. Natl. Acad. Sci. U.S.A.">
        <title>Evolutionary erosion of yeast sex chromosomes by mating-type switching accidents.</title>
        <authorList>
            <person name="Gordon J.L."/>
            <person name="Armisen D."/>
            <person name="Proux-Wera E."/>
            <person name="Oheigeartaigh S.S."/>
            <person name="Byrne K.P."/>
            <person name="Wolfe K.H."/>
        </authorList>
    </citation>
    <scope>NUCLEOTIDE SEQUENCE [LARGE SCALE GENOMIC DNA]</scope>
    <source>
        <strain evidence="16">ATCC 76901 / BCRC 22586 / CBS 4309 / NBRC 1992 / NRRL Y-12630</strain>
    </source>
</reference>
<evidence type="ECO:0000313" key="15">
    <source>
        <dbReference type="EMBL" id="CCC72003.1"/>
    </source>
</evidence>
<evidence type="ECO:0000256" key="3">
    <source>
        <dbReference type="ARBA" id="ARBA00022448"/>
    </source>
</evidence>
<evidence type="ECO:0000256" key="1">
    <source>
        <dbReference type="ARBA" id="ARBA00004163"/>
    </source>
</evidence>
<evidence type="ECO:0000256" key="2">
    <source>
        <dbReference type="ARBA" id="ARBA00004409"/>
    </source>
</evidence>
<dbReference type="GO" id="GO:0006886">
    <property type="term" value="P:intracellular protein transport"/>
    <property type="evidence" value="ECO:0007669"/>
    <property type="project" value="EnsemblFungi"/>
</dbReference>
<evidence type="ECO:0000256" key="4">
    <source>
        <dbReference type="ARBA" id="ARBA00022692"/>
    </source>
</evidence>
<dbReference type="InParanoid" id="G0VKG9"/>
<evidence type="ECO:0000256" key="7">
    <source>
        <dbReference type="ARBA" id="ARBA00022989"/>
    </source>
</evidence>
<evidence type="ECO:0000313" key="16">
    <source>
        <dbReference type="Proteomes" id="UP000001640"/>
    </source>
</evidence>
<dbReference type="PANTHER" id="PTHR21230">
    <property type="entry name" value="VESICLE TRANSPORT V-SNARE PROTEIN VTI1-RELATED"/>
    <property type="match status" value="1"/>
</dbReference>
<dbReference type="KEGG" id="ncs:NCAS_0J00230"/>
<gene>
    <name evidence="15" type="primary">NCAS0J00230</name>
    <name evidence="15" type="ordered locus">NCAS_0J00230</name>
</gene>
<dbReference type="GO" id="GO:0006888">
    <property type="term" value="P:endoplasmic reticulum to Golgi vesicle-mediated transport"/>
    <property type="evidence" value="ECO:0007669"/>
    <property type="project" value="EnsemblFungi"/>
</dbReference>
<dbReference type="GeneID" id="96905704"/>
<accession>G0VKG9</accession>
<evidence type="ECO:0000256" key="13">
    <source>
        <dbReference type="SAM" id="Coils"/>
    </source>
</evidence>